<evidence type="ECO:0000313" key="3">
    <source>
        <dbReference type="Proteomes" id="UP000317036"/>
    </source>
</evidence>
<proteinExistence type="predicted"/>
<accession>A0A559K7X1</accession>
<evidence type="ECO:0000313" key="2">
    <source>
        <dbReference type="EMBL" id="TVY08217.1"/>
    </source>
</evidence>
<organism evidence="2 3">
    <name type="scientific">Paenibacillus cremeus</name>
    <dbReference type="NCBI Taxonomy" id="2163881"/>
    <lineage>
        <taxon>Bacteria</taxon>
        <taxon>Bacillati</taxon>
        <taxon>Bacillota</taxon>
        <taxon>Bacilli</taxon>
        <taxon>Bacillales</taxon>
        <taxon>Paenibacillaceae</taxon>
        <taxon>Paenibacillus</taxon>
    </lineage>
</organism>
<keyword evidence="1" id="KW-0812">Transmembrane</keyword>
<keyword evidence="1" id="KW-0472">Membrane</keyword>
<reference evidence="2 3" key="1">
    <citation type="submission" date="2019-07" db="EMBL/GenBank/DDBJ databases">
        <authorList>
            <person name="Kim J."/>
        </authorList>
    </citation>
    <scope>NUCLEOTIDE SEQUENCE [LARGE SCALE GENOMIC DNA]</scope>
    <source>
        <strain evidence="2 3">JC52</strain>
    </source>
</reference>
<dbReference type="Proteomes" id="UP000317036">
    <property type="component" value="Unassembled WGS sequence"/>
</dbReference>
<dbReference type="AlphaFoldDB" id="A0A559K7X1"/>
<gene>
    <name evidence="2" type="ORF">FPZ49_20160</name>
</gene>
<keyword evidence="3" id="KW-1185">Reference proteome</keyword>
<feature type="transmembrane region" description="Helical" evidence="1">
    <location>
        <begin position="83"/>
        <end position="101"/>
    </location>
</feature>
<feature type="transmembrane region" description="Helical" evidence="1">
    <location>
        <begin position="117"/>
        <end position="137"/>
    </location>
</feature>
<comment type="caution">
    <text evidence="2">The sequence shown here is derived from an EMBL/GenBank/DDBJ whole genome shotgun (WGS) entry which is preliminary data.</text>
</comment>
<sequence length="140" mass="15813">MEGNYDRPGVVSFFAVLMIISGVVLLVTQLLAVSQLNKASELIGVTNSFFQAAISFLGLLGIIGGVGMWFGKKWGWWAVGINYVKYGLRTLWNGFLLFYMFRENVLSFFNTTETIKWKALLIVFIMCILIFVLGTFFKTI</sequence>
<protein>
    <submittedName>
        <fullName evidence="2">Uncharacterized protein</fullName>
    </submittedName>
</protein>
<evidence type="ECO:0000256" key="1">
    <source>
        <dbReference type="SAM" id="Phobius"/>
    </source>
</evidence>
<keyword evidence="1" id="KW-1133">Transmembrane helix</keyword>
<feature type="transmembrane region" description="Helical" evidence="1">
    <location>
        <begin position="12"/>
        <end position="32"/>
    </location>
</feature>
<dbReference type="EMBL" id="VNJI01000026">
    <property type="protein sequence ID" value="TVY08217.1"/>
    <property type="molecule type" value="Genomic_DNA"/>
</dbReference>
<feature type="transmembrane region" description="Helical" evidence="1">
    <location>
        <begin position="52"/>
        <end position="71"/>
    </location>
</feature>
<name>A0A559K7X1_9BACL</name>